<dbReference type="EMBL" id="JAMDMX010000011">
    <property type="protein sequence ID" value="MCY9692313.1"/>
    <property type="molecule type" value="Genomic_DNA"/>
</dbReference>
<evidence type="ECO:0000313" key="2">
    <source>
        <dbReference type="Proteomes" id="UP001527099"/>
    </source>
</evidence>
<keyword evidence="2" id="KW-1185">Reference proteome</keyword>
<sequence length="318" mass="37027">MELCLEELLSKANAEGDYISKDTFRSFVRYGLIVPNKKGRGRGRGVNTFYHHSDIEAIHDILTLKQIYNMTSWENMISLLYVKGSLVQWDKLQTRLLKFAEEMNGKFVFISDHPQEVEEAIPNLTVKLKRHEKPRTPSPEEQEAAQQYAFIAKVITDLSKSRGIPTVHALTFLRRLKIFGLPDFKETFEELFGNFELSKLRKSVLACSEADFYRIQQIILQSLKLWSEISALYPETRHVPFFGKVIGKLHDGFKTNDLFSKPEFLQLVVLSLIHISKKRKMELHKFLFNQKLTRRAFLLFRYLGALSSHSWSARKKVK</sequence>
<reference evidence="1 2" key="1">
    <citation type="submission" date="2022-05" db="EMBL/GenBank/DDBJ databases">
        <title>Genome Sequencing of Bee-Associated Microbes.</title>
        <authorList>
            <person name="Dunlap C."/>
        </authorList>
    </citation>
    <scope>NUCLEOTIDE SEQUENCE [LARGE SCALE GENOMIC DNA]</scope>
    <source>
        <strain evidence="1 2">NRRL B-14421</strain>
    </source>
</reference>
<proteinExistence type="predicted"/>
<comment type="caution">
    <text evidence="1">The sequence shown here is derived from an EMBL/GenBank/DDBJ whole genome shotgun (WGS) entry which is preliminary data.</text>
</comment>
<dbReference type="RefSeq" id="WP_268613888.1">
    <property type="nucleotide sequence ID" value="NZ_JAMDMX010000011.1"/>
</dbReference>
<name>A0ABT4G865_9BACL</name>
<evidence type="ECO:0000313" key="1">
    <source>
        <dbReference type="EMBL" id="MCY9692313.1"/>
    </source>
</evidence>
<gene>
    <name evidence="1" type="ORF">M5X19_05230</name>
</gene>
<protein>
    <recommendedName>
        <fullName evidence="3">HTH merR-type domain-containing protein</fullName>
    </recommendedName>
</protein>
<accession>A0ABT4G865</accession>
<organism evidence="1 2">
    <name type="scientific">Paenibacillus alginolyticus</name>
    <dbReference type="NCBI Taxonomy" id="59839"/>
    <lineage>
        <taxon>Bacteria</taxon>
        <taxon>Bacillati</taxon>
        <taxon>Bacillota</taxon>
        <taxon>Bacilli</taxon>
        <taxon>Bacillales</taxon>
        <taxon>Paenibacillaceae</taxon>
        <taxon>Paenibacillus</taxon>
    </lineage>
</organism>
<evidence type="ECO:0008006" key="3">
    <source>
        <dbReference type="Google" id="ProtNLM"/>
    </source>
</evidence>
<dbReference type="Proteomes" id="UP001527099">
    <property type="component" value="Unassembled WGS sequence"/>
</dbReference>